<sequence>MDQQEILKRIGAMVADERRLRAALAEGRIDSATEQERLAATERMLDQCWDLLRQRRARAEFGGDPDRARVRPASQVERYES</sequence>
<accession>A0ABT3TR61</accession>
<evidence type="ECO:0000256" key="1">
    <source>
        <dbReference type="SAM" id="MobiDB-lite"/>
    </source>
</evidence>
<protein>
    <submittedName>
        <fullName evidence="2">DUF2630 family protein</fullName>
    </submittedName>
</protein>
<comment type="caution">
    <text evidence="2">The sequence shown here is derived from an EMBL/GenBank/DDBJ whole genome shotgun (WGS) entry which is preliminary data.</text>
</comment>
<evidence type="ECO:0000313" key="3">
    <source>
        <dbReference type="Proteomes" id="UP001163064"/>
    </source>
</evidence>
<dbReference type="RefSeq" id="WP_266597387.1">
    <property type="nucleotide sequence ID" value="NZ_JAPHNL010000054.1"/>
</dbReference>
<dbReference type="Pfam" id="PF10944">
    <property type="entry name" value="DUF2630"/>
    <property type="match status" value="1"/>
</dbReference>
<name>A0ABT3TR61_9ACTN</name>
<evidence type="ECO:0000313" key="2">
    <source>
        <dbReference type="EMBL" id="MCX3059516.1"/>
    </source>
</evidence>
<organism evidence="2 3">
    <name type="scientific">Streptomyces beihaiensis</name>
    <dbReference type="NCBI Taxonomy" id="2984495"/>
    <lineage>
        <taxon>Bacteria</taxon>
        <taxon>Bacillati</taxon>
        <taxon>Actinomycetota</taxon>
        <taxon>Actinomycetes</taxon>
        <taxon>Kitasatosporales</taxon>
        <taxon>Streptomycetaceae</taxon>
        <taxon>Streptomyces</taxon>
    </lineage>
</organism>
<dbReference type="InterPro" id="IPR020311">
    <property type="entry name" value="Uncharacterised_Rv0898c"/>
</dbReference>
<gene>
    <name evidence="2" type="ORF">OFY01_06980</name>
</gene>
<dbReference type="EMBL" id="JAPHNL010000054">
    <property type="protein sequence ID" value="MCX3059516.1"/>
    <property type="molecule type" value="Genomic_DNA"/>
</dbReference>
<proteinExistence type="predicted"/>
<dbReference type="Proteomes" id="UP001163064">
    <property type="component" value="Unassembled WGS sequence"/>
</dbReference>
<feature type="region of interest" description="Disordered" evidence="1">
    <location>
        <begin position="61"/>
        <end position="81"/>
    </location>
</feature>
<reference evidence="2" key="1">
    <citation type="submission" date="2022-10" db="EMBL/GenBank/DDBJ databases">
        <title>Streptomyces beihaiensis sp. nov., a chitin degrading actinobacterium, isolated from shrimp pond soil.</title>
        <authorList>
            <person name="Xie J."/>
            <person name="Shen N."/>
        </authorList>
    </citation>
    <scope>NUCLEOTIDE SEQUENCE</scope>
    <source>
        <strain evidence="2">GXMU-J5</strain>
    </source>
</reference>
<keyword evidence="3" id="KW-1185">Reference proteome</keyword>